<organism evidence="10 11">
    <name type="scientific">Dichanthelium oligosanthes</name>
    <dbReference type="NCBI Taxonomy" id="888268"/>
    <lineage>
        <taxon>Eukaryota</taxon>
        <taxon>Viridiplantae</taxon>
        <taxon>Streptophyta</taxon>
        <taxon>Embryophyta</taxon>
        <taxon>Tracheophyta</taxon>
        <taxon>Spermatophyta</taxon>
        <taxon>Magnoliopsida</taxon>
        <taxon>Liliopsida</taxon>
        <taxon>Poales</taxon>
        <taxon>Poaceae</taxon>
        <taxon>PACMAD clade</taxon>
        <taxon>Panicoideae</taxon>
        <taxon>Panicodae</taxon>
        <taxon>Paniceae</taxon>
        <taxon>Dichantheliinae</taxon>
        <taxon>Dichanthelium</taxon>
    </lineage>
</organism>
<name>A0A1E5V8N4_9POAL</name>
<dbReference type="Gene3D" id="3.80.10.10">
    <property type="entry name" value="Ribonuclease Inhibitor"/>
    <property type="match status" value="1"/>
</dbReference>
<dbReference type="SUPFAM" id="SSF52058">
    <property type="entry name" value="L domain-like"/>
    <property type="match status" value="1"/>
</dbReference>
<dbReference type="Pfam" id="PF00560">
    <property type="entry name" value="LRR_1"/>
    <property type="match status" value="1"/>
</dbReference>
<evidence type="ECO:0000256" key="4">
    <source>
        <dbReference type="ARBA" id="ARBA00022729"/>
    </source>
</evidence>
<keyword evidence="11" id="KW-1185">Reference proteome</keyword>
<evidence type="ECO:0000256" key="3">
    <source>
        <dbReference type="ARBA" id="ARBA00022692"/>
    </source>
</evidence>
<sequence>MAASLFRFTLPLLQLLLLSILAASARNEEDARALTALRRALDPAGRVLDSWNPSGDPCGGSFVGVTCDPAGRVTAVSLQGRGLSGSLPPAVAGLRRLQGLYLHYNGIKGTIPREIGKLSELTDLYLDVNHLTGPVPVEIAAMANLQGGVFCFYASFLGFLGEKFKKQQLLDWLFWGSILHFVCWVTGVLA</sequence>
<feature type="signal peptide" evidence="8">
    <location>
        <begin position="1"/>
        <end position="25"/>
    </location>
</feature>
<evidence type="ECO:0000313" key="10">
    <source>
        <dbReference type="EMBL" id="OEL21417.1"/>
    </source>
</evidence>
<dbReference type="PANTHER" id="PTHR48060">
    <property type="entry name" value="DNA DAMAGE-REPAIR/TOLERATION PROTEIN DRT100"/>
    <property type="match status" value="1"/>
</dbReference>
<dbReference type="InterPro" id="IPR013210">
    <property type="entry name" value="LRR_N_plant-typ"/>
</dbReference>
<proteinExistence type="predicted"/>
<keyword evidence="5" id="KW-0677">Repeat</keyword>
<evidence type="ECO:0000256" key="5">
    <source>
        <dbReference type="ARBA" id="ARBA00022737"/>
    </source>
</evidence>
<evidence type="ECO:0000313" key="11">
    <source>
        <dbReference type="Proteomes" id="UP000095767"/>
    </source>
</evidence>
<keyword evidence="2" id="KW-0433">Leucine-rich repeat</keyword>
<dbReference type="GO" id="GO:0016020">
    <property type="term" value="C:membrane"/>
    <property type="evidence" value="ECO:0007669"/>
    <property type="project" value="UniProtKB-SubCell"/>
</dbReference>
<evidence type="ECO:0000256" key="2">
    <source>
        <dbReference type="ARBA" id="ARBA00022614"/>
    </source>
</evidence>
<evidence type="ECO:0000256" key="8">
    <source>
        <dbReference type="SAM" id="SignalP"/>
    </source>
</evidence>
<dbReference type="Pfam" id="PF08263">
    <property type="entry name" value="LRRNT_2"/>
    <property type="match status" value="1"/>
</dbReference>
<dbReference type="EMBL" id="LWDX02047897">
    <property type="protein sequence ID" value="OEL21417.1"/>
    <property type="molecule type" value="Genomic_DNA"/>
</dbReference>
<dbReference type="InterPro" id="IPR001611">
    <property type="entry name" value="Leu-rich_rpt"/>
</dbReference>
<evidence type="ECO:0000256" key="1">
    <source>
        <dbReference type="ARBA" id="ARBA00004167"/>
    </source>
</evidence>
<evidence type="ECO:0000259" key="9">
    <source>
        <dbReference type="Pfam" id="PF08263"/>
    </source>
</evidence>
<feature type="chain" id="PRO_5009187882" description="Leucine-rich repeat-containing N-terminal plant-type domain-containing protein" evidence="8">
    <location>
        <begin position="26"/>
        <end position="190"/>
    </location>
</feature>
<accession>A0A1E5V8N4</accession>
<comment type="subcellular location">
    <subcellularLocation>
        <location evidence="1">Membrane</location>
        <topology evidence="1">Single-pass membrane protein</topology>
    </subcellularLocation>
</comment>
<dbReference type="OrthoDB" id="676979at2759"/>
<keyword evidence="3" id="KW-0812">Transmembrane</keyword>
<gene>
    <name evidence="10" type="ORF">BAE44_0017563</name>
</gene>
<dbReference type="InterPro" id="IPR032675">
    <property type="entry name" value="LRR_dom_sf"/>
</dbReference>
<keyword evidence="6" id="KW-1133">Transmembrane helix</keyword>
<dbReference type="FunFam" id="3.80.10.10:FF:000129">
    <property type="entry name" value="Leucine-rich repeat receptor-like kinase"/>
    <property type="match status" value="1"/>
</dbReference>
<evidence type="ECO:0000256" key="7">
    <source>
        <dbReference type="ARBA" id="ARBA00023136"/>
    </source>
</evidence>
<dbReference type="Proteomes" id="UP000095767">
    <property type="component" value="Unassembled WGS sequence"/>
</dbReference>
<evidence type="ECO:0000256" key="6">
    <source>
        <dbReference type="ARBA" id="ARBA00022989"/>
    </source>
</evidence>
<feature type="domain" description="Leucine-rich repeat-containing N-terminal plant-type" evidence="9">
    <location>
        <begin position="28"/>
        <end position="68"/>
    </location>
</feature>
<dbReference type="PANTHER" id="PTHR48060:SF21">
    <property type="entry name" value="L DOMAIN-LIKE PROTEIN"/>
    <property type="match status" value="1"/>
</dbReference>
<comment type="caution">
    <text evidence="10">The sequence shown here is derived from an EMBL/GenBank/DDBJ whole genome shotgun (WGS) entry which is preliminary data.</text>
</comment>
<keyword evidence="4 8" id="KW-0732">Signal</keyword>
<reference evidence="10 11" key="1">
    <citation type="submission" date="2016-09" db="EMBL/GenBank/DDBJ databases">
        <title>The draft genome of Dichanthelium oligosanthes: A C3 panicoid grass species.</title>
        <authorList>
            <person name="Studer A.J."/>
            <person name="Schnable J.C."/>
            <person name="Brutnell T.P."/>
        </authorList>
    </citation>
    <scope>NUCLEOTIDE SEQUENCE [LARGE SCALE GENOMIC DNA]</scope>
    <source>
        <strain evidence="11">cv. Kellogg 1175</strain>
        <tissue evidence="10">Leaf</tissue>
    </source>
</reference>
<keyword evidence="7" id="KW-0472">Membrane</keyword>
<dbReference type="AlphaFoldDB" id="A0A1E5V8N4"/>
<dbReference type="InterPro" id="IPR053211">
    <property type="entry name" value="DNA_repair-toleration"/>
</dbReference>
<protein>
    <recommendedName>
        <fullName evidence="9">Leucine-rich repeat-containing N-terminal plant-type domain-containing protein</fullName>
    </recommendedName>
</protein>
<dbReference type="STRING" id="888268.A0A1E5V8N4"/>